<proteinExistence type="predicted"/>
<dbReference type="PANTHER" id="PTHR12133:SF2">
    <property type="entry name" value="TRNA (ADENINE(58)-N(1))-METHYLTRANSFERASE CATALYTIC SUBUNIT TRMT61A"/>
    <property type="match status" value="1"/>
</dbReference>
<dbReference type="GO" id="GO:0031515">
    <property type="term" value="C:tRNA (m1A) methyltransferase complex"/>
    <property type="evidence" value="ECO:0007669"/>
    <property type="project" value="InterPro"/>
</dbReference>
<evidence type="ECO:0000256" key="8">
    <source>
        <dbReference type="ARBA" id="ARBA00023242"/>
    </source>
</evidence>
<dbReference type="Proteomes" id="UP000749293">
    <property type="component" value="Unassembled WGS sequence"/>
</dbReference>
<dbReference type="InterPro" id="IPR014816">
    <property type="entry name" value="tRNA_MeTrfase_Gcd14"/>
</dbReference>
<sequence>MAPSKPSSFLEPSLRSTPGDLAIILLARDTYQPITLDQSSGAAVDGYAEGAVLNTRFGSFPHSTFIGAPWGSQVRASIVDTGSRGRKRRRDDDNTPAATPTQTTTTPSQDNVDDEKEAAASTPEPAAKKVVAASSGFVHMLRPTPELWTTSLPHRTQVVYTPDYSYILSRLRARPGTRIIEAGAGSGSFTHASARAVYSGYPSGEETKGKVFSFEFNEARFEKMREEVTGHGLDGIVAVAHRDVYTDGFLADGGDSPNATAVFLDLPAPWKALHHLLRKGQPDAPGFVSPLDPNKTVRICTFSPCIEQVMQTVTELRRLGWTDVDMVEVANKRINVVRDRVGANLPKDKGFLQTPADVMESVQKLRQHNKRTQNFHGKGNGASMDVDDGREDGNSSSSKPWLHGRLVHRPEAEIKTHTSYLVFATLPREWSDDQEAAALAKWPCGEERRTIGSMDKAARRKEKQEMLQPKKQKRDYA</sequence>
<dbReference type="GO" id="GO:0005634">
    <property type="term" value="C:nucleus"/>
    <property type="evidence" value="ECO:0007669"/>
    <property type="project" value="UniProtKB-SubCell"/>
</dbReference>
<evidence type="ECO:0000256" key="1">
    <source>
        <dbReference type="ARBA" id="ARBA00004123"/>
    </source>
</evidence>
<keyword evidence="5" id="KW-0808">Transferase</keyword>
<dbReference type="PROSITE" id="PS51620">
    <property type="entry name" value="SAM_TRM61"/>
    <property type="match status" value="1"/>
</dbReference>
<dbReference type="CDD" id="cd02440">
    <property type="entry name" value="AdoMet_MTases"/>
    <property type="match status" value="1"/>
</dbReference>
<evidence type="ECO:0000256" key="9">
    <source>
        <dbReference type="ARBA" id="ARBA00033309"/>
    </source>
</evidence>
<evidence type="ECO:0000313" key="13">
    <source>
        <dbReference type="Proteomes" id="UP000749293"/>
    </source>
</evidence>
<keyword evidence="8" id="KW-0539">Nucleus</keyword>
<dbReference type="SUPFAM" id="SSF53335">
    <property type="entry name" value="S-adenosyl-L-methionine-dependent methyltransferases"/>
    <property type="match status" value="1"/>
</dbReference>
<evidence type="ECO:0000256" key="7">
    <source>
        <dbReference type="ARBA" id="ARBA00022694"/>
    </source>
</evidence>
<evidence type="ECO:0000259" key="11">
    <source>
        <dbReference type="Pfam" id="PF08704"/>
    </source>
</evidence>
<dbReference type="Gene3D" id="3.40.50.150">
    <property type="entry name" value="Vaccinia Virus protein VP39"/>
    <property type="match status" value="1"/>
</dbReference>
<dbReference type="OrthoDB" id="1925287at2759"/>
<organism evidence="12 13">
    <name type="scientific">Geosmithia morbida</name>
    <dbReference type="NCBI Taxonomy" id="1094350"/>
    <lineage>
        <taxon>Eukaryota</taxon>
        <taxon>Fungi</taxon>
        <taxon>Dikarya</taxon>
        <taxon>Ascomycota</taxon>
        <taxon>Pezizomycotina</taxon>
        <taxon>Sordariomycetes</taxon>
        <taxon>Hypocreomycetidae</taxon>
        <taxon>Hypocreales</taxon>
        <taxon>Bionectriaceae</taxon>
        <taxon>Geosmithia</taxon>
    </lineage>
</organism>
<feature type="region of interest" description="Disordered" evidence="10">
    <location>
        <begin position="80"/>
        <end position="127"/>
    </location>
</feature>
<comment type="subcellular location">
    <subcellularLocation>
        <location evidence="1">Nucleus</location>
    </subcellularLocation>
</comment>
<name>A0A9P4YS78_9HYPO</name>
<accession>A0A9P4YS78</accession>
<evidence type="ECO:0000256" key="5">
    <source>
        <dbReference type="ARBA" id="ARBA00022679"/>
    </source>
</evidence>
<dbReference type="EC" id="2.1.1.220" evidence="2"/>
<dbReference type="Gene3D" id="3.10.330.20">
    <property type="match status" value="1"/>
</dbReference>
<evidence type="ECO:0000256" key="6">
    <source>
        <dbReference type="ARBA" id="ARBA00022691"/>
    </source>
</evidence>
<evidence type="ECO:0000256" key="2">
    <source>
        <dbReference type="ARBA" id="ARBA00012796"/>
    </source>
</evidence>
<feature type="region of interest" description="Disordered" evidence="10">
    <location>
        <begin position="441"/>
        <end position="477"/>
    </location>
</feature>
<dbReference type="InterPro" id="IPR029063">
    <property type="entry name" value="SAM-dependent_MTases_sf"/>
</dbReference>
<gene>
    <name evidence="12" type="ORF">GMORB2_2767</name>
</gene>
<keyword evidence="13" id="KW-1185">Reference proteome</keyword>
<evidence type="ECO:0000256" key="4">
    <source>
        <dbReference type="ARBA" id="ARBA00022603"/>
    </source>
</evidence>
<dbReference type="GeneID" id="55968997"/>
<feature type="compositionally biased region" description="Low complexity" evidence="10">
    <location>
        <begin position="95"/>
        <end position="107"/>
    </location>
</feature>
<reference evidence="12" key="1">
    <citation type="submission" date="2020-03" db="EMBL/GenBank/DDBJ databases">
        <title>Site-based positive gene gene selection in Geosmithia morbida across the United States reveals a broad range of putative effectors and factors for local host and environmental adapation.</title>
        <authorList>
            <person name="Onufrak A."/>
            <person name="Murdoch R.W."/>
            <person name="Gazis R."/>
            <person name="Huff M."/>
            <person name="Staton M."/>
            <person name="Klingeman W."/>
            <person name="Hadziabdic D."/>
        </authorList>
    </citation>
    <scope>NUCLEOTIDE SEQUENCE</scope>
    <source>
        <strain evidence="12">1262</strain>
    </source>
</reference>
<dbReference type="PANTHER" id="PTHR12133">
    <property type="entry name" value="TRNA (ADENINE(58)-N(1))-METHYLTRANSFERASE"/>
    <property type="match status" value="1"/>
</dbReference>
<dbReference type="GO" id="GO:0160107">
    <property type="term" value="F:tRNA (adenine(58)-N1)-methyltransferase activity"/>
    <property type="evidence" value="ECO:0007669"/>
    <property type="project" value="UniProtKB-EC"/>
</dbReference>
<keyword evidence="7" id="KW-0819">tRNA processing</keyword>
<dbReference type="Pfam" id="PF08704">
    <property type="entry name" value="GCD14"/>
    <property type="match status" value="1"/>
</dbReference>
<feature type="domain" description="tRNA (adenine(58)-N(1))-methyltransferase catalytic subunit TRM61 C-terminal" evidence="11">
    <location>
        <begin position="136"/>
        <end position="425"/>
    </location>
</feature>
<keyword evidence="4" id="KW-0489">Methyltransferase</keyword>
<dbReference type="RefSeq" id="XP_035319415.1">
    <property type="nucleotide sequence ID" value="XM_035464745.1"/>
</dbReference>
<dbReference type="AlphaFoldDB" id="A0A9P4YS78"/>
<evidence type="ECO:0000313" key="12">
    <source>
        <dbReference type="EMBL" id="KAF4120763.1"/>
    </source>
</evidence>
<protein>
    <recommendedName>
        <fullName evidence="3">tRNA (adenine(58)-N(1))-methyltransferase catalytic subunit TRM61</fullName>
        <ecNumber evidence="2">2.1.1.220</ecNumber>
    </recommendedName>
    <alternativeName>
        <fullName evidence="9">tRNA(m1A58)-methyltransferase subunit TRM61</fullName>
    </alternativeName>
</protein>
<dbReference type="InterPro" id="IPR049470">
    <property type="entry name" value="TRM61_C"/>
</dbReference>
<dbReference type="GO" id="GO:0030488">
    <property type="term" value="P:tRNA methylation"/>
    <property type="evidence" value="ECO:0007669"/>
    <property type="project" value="InterPro"/>
</dbReference>
<evidence type="ECO:0000256" key="3">
    <source>
        <dbReference type="ARBA" id="ARBA00015963"/>
    </source>
</evidence>
<keyword evidence="6" id="KW-0949">S-adenosyl-L-methionine</keyword>
<evidence type="ECO:0000256" key="10">
    <source>
        <dbReference type="SAM" id="MobiDB-lite"/>
    </source>
</evidence>
<dbReference type="EMBL" id="JAANYQ010000015">
    <property type="protein sequence ID" value="KAF4120763.1"/>
    <property type="molecule type" value="Genomic_DNA"/>
</dbReference>
<comment type="caution">
    <text evidence="12">The sequence shown here is derived from an EMBL/GenBank/DDBJ whole genome shotgun (WGS) entry which is preliminary data.</text>
</comment>
<feature type="region of interest" description="Disordered" evidence="10">
    <location>
        <begin position="371"/>
        <end position="402"/>
    </location>
</feature>